<dbReference type="eggNOG" id="ENOG502S7M4">
    <property type="taxonomic scope" value="Eukaryota"/>
</dbReference>
<evidence type="ECO:0000313" key="2">
    <source>
        <dbReference type="EnsemblFungi" id="MAPG_04534T0"/>
    </source>
</evidence>
<evidence type="ECO:0000313" key="1">
    <source>
        <dbReference type="EMBL" id="KLU85511.1"/>
    </source>
</evidence>
<dbReference type="OrthoDB" id="2364174at2759"/>
<accession>A0A0C4DWZ9</accession>
<dbReference type="VEuPathDB" id="FungiDB:MAPG_04534"/>
<dbReference type="EMBL" id="ADBL01001066">
    <property type="status" value="NOT_ANNOTATED_CDS"/>
    <property type="molecule type" value="Genomic_DNA"/>
</dbReference>
<dbReference type="EnsemblFungi" id="MAPG_04534T0">
    <property type="protein sequence ID" value="MAPG_04534T0"/>
    <property type="gene ID" value="MAPG_04534"/>
</dbReference>
<keyword evidence="3" id="KW-1185">Reference proteome</keyword>
<evidence type="ECO:0000313" key="3">
    <source>
        <dbReference type="Proteomes" id="UP000011715"/>
    </source>
</evidence>
<protein>
    <submittedName>
        <fullName evidence="1 2">Uncharacterized protein</fullName>
    </submittedName>
</protein>
<sequence length="317" mass="36300">MPRLPPAEKLPLALRKNVRDEWENKKADFEKELSELLGGVQWTLAEINPNAIWPYHNDGYAKESLGSCIAAYIAGAIYQLKYFIQQYGDEAVKEINEIAHAHSMILDFDEEKKLGSYNGVEIADGRIRIGFAPQCLGTNVDYAIDQTKFAQALNDAPPAPGTSAPMSYLARTDIRIEYDEKIEETRKKMADMLERPDIKLVPNFEEAFAKMTEAKAKDKKKEIRDDWQQNLGNFVRRYWEGLAYQAQYQKFGEDEMLREGLNETLESGEFRFRVVDKLKYGSYGEVVVEYGAIYLQCRPDTFGTNIDYAAEKLVDQL</sequence>
<reference evidence="1" key="1">
    <citation type="submission" date="2010-05" db="EMBL/GenBank/DDBJ databases">
        <title>The Genome Sequence of Magnaporthe poae strain ATCC 64411.</title>
        <authorList>
            <consortium name="The Broad Institute Genome Sequencing Platform"/>
            <consortium name="Broad Institute Genome Sequencing Center for Infectious Disease"/>
            <person name="Ma L.-J."/>
            <person name="Dead R."/>
            <person name="Young S."/>
            <person name="Zeng Q."/>
            <person name="Koehrsen M."/>
            <person name="Alvarado L."/>
            <person name="Berlin A."/>
            <person name="Chapman S.B."/>
            <person name="Chen Z."/>
            <person name="Freedman E."/>
            <person name="Gellesch M."/>
            <person name="Goldberg J."/>
            <person name="Griggs A."/>
            <person name="Gujja S."/>
            <person name="Heilman E.R."/>
            <person name="Heiman D."/>
            <person name="Hepburn T."/>
            <person name="Howarth C."/>
            <person name="Jen D."/>
            <person name="Larson L."/>
            <person name="Mehta T."/>
            <person name="Neiman D."/>
            <person name="Pearson M."/>
            <person name="Roberts A."/>
            <person name="Saif S."/>
            <person name="Shea T."/>
            <person name="Shenoy N."/>
            <person name="Sisk P."/>
            <person name="Stolte C."/>
            <person name="Sykes S."/>
            <person name="Walk T."/>
            <person name="White J."/>
            <person name="Yandava C."/>
            <person name="Haas B."/>
            <person name="Nusbaum C."/>
            <person name="Birren B."/>
        </authorList>
    </citation>
    <scope>NUCLEOTIDE SEQUENCE</scope>
    <source>
        <strain evidence="1">ATCC 64411</strain>
    </source>
</reference>
<gene>
    <name evidence="1" type="ORF">MAPG_04534</name>
</gene>
<dbReference type="EMBL" id="GL876968">
    <property type="protein sequence ID" value="KLU85511.1"/>
    <property type="molecule type" value="Genomic_DNA"/>
</dbReference>
<reference evidence="3" key="2">
    <citation type="submission" date="2010-05" db="EMBL/GenBank/DDBJ databases">
        <title>The genome sequence of Magnaporthe poae strain ATCC 64411.</title>
        <authorList>
            <person name="Ma L.-J."/>
            <person name="Dead R."/>
            <person name="Young S."/>
            <person name="Zeng Q."/>
            <person name="Koehrsen M."/>
            <person name="Alvarado L."/>
            <person name="Berlin A."/>
            <person name="Chapman S.B."/>
            <person name="Chen Z."/>
            <person name="Freedman E."/>
            <person name="Gellesch M."/>
            <person name="Goldberg J."/>
            <person name="Griggs A."/>
            <person name="Gujja S."/>
            <person name="Heilman E.R."/>
            <person name="Heiman D."/>
            <person name="Hepburn T."/>
            <person name="Howarth C."/>
            <person name="Jen D."/>
            <person name="Larson L."/>
            <person name="Mehta T."/>
            <person name="Neiman D."/>
            <person name="Pearson M."/>
            <person name="Roberts A."/>
            <person name="Saif S."/>
            <person name="Shea T."/>
            <person name="Shenoy N."/>
            <person name="Sisk P."/>
            <person name="Stolte C."/>
            <person name="Sykes S."/>
            <person name="Walk T."/>
            <person name="White J."/>
            <person name="Yandava C."/>
            <person name="Haas B."/>
            <person name="Nusbaum C."/>
            <person name="Birren B."/>
        </authorList>
    </citation>
    <scope>NUCLEOTIDE SEQUENCE [LARGE SCALE GENOMIC DNA]</scope>
    <source>
        <strain evidence="3">ATCC 64411 / 73-15</strain>
    </source>
</reference>
<name>A0A0C4DWZ9_MAGP6</name>
<dbReference type="AlphaFoldDB" id="A0A0C4DWZ9"/>
<reference evidence="2" key="4">
    <citation type="journal article" date="2015" name="G3 (Bethesda)">
        <title>Genome sequences of three phytopathogenic species of the Magnaporthaceae family of fungi.</title>
        <authorList>
            <person name="Okagaki L.H."/>
            <person name="Nunes C.C."/>
            <person name="Sailsbery J."/>
            <person name="Clay B."/>
            <person name="Brown D."/>
            <person name="John T."/>
            <person name="Oh Y."/>
            <person name="Young N."/>
            <person name="Fitzgerald M."/>
            <person name="Haas B.J."/>
            <person name="Zeng Q."/>
            <person name="Young S."/>
            <person name="Adiconis X."/>
            <person name="Fan L."/>
            <person name="Levin J.Z."/>
            <person name="Mitchell T.K."/>
            <person name="Okubara P.A."/>
            <person name="Farman M.L."/>
            <person name="Kohn L.M."/>
            <person name="Birren B."/>
            <person name="Ma L.-J."/>
            <person name="Dean R.A."/>
        </authorList>
    </citation>
    <scope>NUCLEOTIDE SEQUENCE</scope>
    <source>
        <strain evidence="2">ATCC 64411 / 73-15</strain>
    </source>
</reference>
<organism evidence="2 3">
    <name type="scientific">Magnaporthiopsis poae (strain ATCC 64411 / 73-15)</name>
    <name type="common">Kentucky bluegrass fungus</name>
    <name type="synonym">Magnaporthe poae</name>
    <dbReference type="NCBI Taxonomy" id="644358"/>
    <lineage>
        <taxon>Eukaryota</taxon>
        <taxon>Fungi</taxon>
        <taxon>Dikarya</taxon>
        <taxon>Ascomycota</taxon>
        <taxon>Pezizomycotina</taxon>
        <taxon>Sordariomycetes</taxon>
        <taxon>Sordariomycetidae</taxon>
        <taxon>Magnaporthales</taxon>
        <taxon>Magnaporthaceae</taxon>
        <taxon>Magnaporthiopsis</taxon>
    </lineage>
</organism>
<reference evidence="2" key="5">
    <citation type="submission" date="2015-06" db="UniProtKB">
        <authorList>
            <consortium name="EnsemblFungi"/>
        </authorList>
    </citation>
    <scope>IDENTIFICATION</scope>
    <source>
        <strain evidence="2">ATCC 64411</strain>
    </source>
</reference>
<reference evidence="1" key="3">
    <citation type="submission" date="2011-03" db="EMBL/GenBank/DDBJ databases">
        <title>Annotation of Magnaporthe poae ATCC 64411.</title>
        <authorList>
            <person name="Ma L.-J."/>
            <person name="Dead R."/>
            <person name="Young S.K."/>
            <person name="Zeng Q."/>
            <person name="Gargeya S."/>
            <person name="Fitzgerald M."/>
            <person name="Haas B."/>
            <person name="Abouelleil A."/>
            <person name="Alvarado L."/>
            <person name="Arachchi H.M."/>
            <person name="Berlin A."/>
            <person name="Brown A."/>
            <person name="Chapman S.B."/>
            <person name="Chen Z."/>
            <person name="Dunbar C."/>
            <person name="Freedman E."/>
            <person name="Gearin G."/>
            <person name="Gellesch M."/>
            <person name="Goldberg J."/>
            <person name="Griggs A."/>
            <person name="Gujja S."/>
            <person name="Heiman D."/>
            <person name="Howarth C."/>
            <person name="Larson L."/>
            <person name="Lui A."/>
            <person name="MacDonald P.J.P."/>
            <person name="Mehta T."/>
            <person name="Montmayeur A."/>
            <person name="Murphy C."/>
            <person name="Neiman D."/>
            <person name="Pearson M."/>
            <person name="Priest M."/>
            <person name="Roberts A."/>
            <person name="Saif S."/>
            <person name="Shea T."/>
            <person name="Shenoy N."/>
            <person name="Sisk P."/>
            <person name="Stolte C."/>
            <person name="Sykes S."/>
            <person name="Yandava C."/>
            <person name="Wortman J."/>
            <person name="Nusbaum C."/>
            <person name="Birren B."/>
        </authorList>
    </citation>
    <scope>NUCLEOTIDE SEQUENCE</scope>
    <source>
        <strain evidence="1">ATCC 64411</strain>
    </source>
</reference>
<dbReference type="OMA" id="RDSWENT"/>
<dbReference type="Proteomes" id="UP000011715">
    <property type="component" value="Unassembled WGS sequence"/>
</dbReference>
<proteinExistence type="predicted"/>